<dbReference type="InterPro" id="IPR045116">
    <property type="entry name" value="Clp1/Grc3"/>
</dbReference>
<evidence type="ECO:0000313" key="11">
    <source>
        <dbReference type="EMBL" id="KAJ6813718.1"/>
    </source>
</evidence>
<evidence type="ECO:0000259" key="10">
    <source>
        <dbReference type="Pfam" id="PF25467"/>
    </source>
</evidence>
<feature type="domain" description="Clp1 P-loop" evidence="9">
    <location>
        <begin position="32"/>
        <end position="184"/>
    </location>
</feature>
<keyword evidence="6" id="KW-0418">Kinase</keyword>
<evidence type="ECO:0000313" key="12">
    <source>
        <dbReference type="Proteomes" id="UP001140949"/>
    </source>
</evidence>
<evidence type="ECO:0000256" key="4">
    <source>
        <dbReference type="ARBA" id="ARBA00022679"/>
    </source>
</evidence>
<dbReference type="Gene3D" id="3.40.50.300">
    <property type="entry name" value="P-loop containing nucleotide triphosphate hydrolases"/>
    <property type="match status" value="1"/>
</dbReference>
<dbReference type="InterPro" id="IPR027417">
    <property type="entry name" value="P-loop_NTPase"/>
</dbReference>
<comment type="similarity">
    <text evidence="2">Belongs to the Clp1 family. NOL9/GRC3 subfamily.</text>
</comment>
<dbReference type="GO" id="GO:0051731">
    <property type="term" value="F:polynucleotide 5'-hydroxyl-kinase activity"/>
    <property type="evidence" value="ECO:0007669"/>
    <property type="project" value="InterPro"/>
</dbReference>
<keyword evidence="7" id="KW-0067">ATP-binding</keyword>
<evidence type="ECO:0000256" key="7">
    <source>
        <dbReference type="ARBA" id="ARBA00022840"/>
    </source>
</evidence>
<feature type="domain" description="NOL9 C-terminal" evidence="10">
    <location>
        <begin position="253"/>
        <end position="347"/>
    </location>
</feature>
<dbReference type="GO" id="GO:0000448">
    <property type="term" value="P:cleavage in ITS2 between 5.8S rRNA and LSU-rRNA of tricistronic rRNA transcript (SSU-rRNA, 5.8S rRNA, LSU-rRNA)"/>
    <property type="evidence" value="ECO:0007669"/>
    <property type="project" value="TreeGrafter"/>
</dbReference>
<dbReference type="InterPro" id="IPR032319">
    <property type="entry name" value="CLP1_P"/>
</dbReference>
<evidence type="ECO:0000256" key="2">
    <source>
        <dbReference type="ARBA" id="ARBA00011003"/>
    </source>
</evidence>
<keyword evidence="4" id="KW-0808">Transferase</keyword>
<evidence type="ECO:0000256" key="5">
    <source>
        <dbReference type="ARBA" id="ARBA00022741"/>
    </source>
</evidence>
<reference evidence="11" key="1">
    <citation type="journal article" date="2023" name="GigaByte">
        <title>Genome assembly of the bearded iris, Iris pallida Lam.</title>
        <authorList>
            <person name="Bruccoleri R.E."/>
            <person name="Oakeley E.J."/>
            <person name="Faust A.M.E."/>
            <person name="Altorfer M."/>
            <person name="Dessus-Babus S."/>
            <person name="Burckhardt D."/>
            <person name="Oertli M."/>
            <person name="Naumann U."/>
            <person name="Petersen F."/>
            <person name="Wong J."/>
        </authorList>
    </citation>
    <scope>NUCLEOTIDE SEQUENCE</scope>
    <source>
        <strain evidence="11">GSM-AAB239-AS_SAM_17_03QT</strain>
    </source>
</reference>
<comment type="caution">
    <text evidence="11">The sequence shown here is derived from an EMBL/GenBank/DDBJ whole genome shotgun (WGS) entry which is preliminary data.</text>
</comment>
<sequence>MAAGAMIPSWWSEAAESLSSSSSAPPIALVCGPANSGKSVFSRHLLDNLLQRYERVGYLDTDVGQPEFTAPGCQSLHIIHQQTLHPDLTILCLKTPEKCFFFGDINCGRDPKTYLKNIFSLYDYFLKQYYQPGQSVVPLVINTSGWVKGIGYDLLVEMLRYTSPTHVVQIRGPAERKNLPSGMFWLDGNAEGSAKLIEIRAAQNQSSSQSARVSIRKDACILRELRLIAYFRQCLPRDFNISSHKELVHSLASTTPYTITLSKVKVMHLHCQVSNTETYEGLKSAIIGLAISSSRPVSPEHNTPWCVGLGMVRAMDVSKDQLYVVTPIPLRIVEKVDIILQGLIEIPTCLLEEQDAPRSRGTSH</sequence>
<evidence type="ECO:0000256" key="6">
    <source>
        <dbReference type="ARBA" id="ARBA00022777"/>
    </source>
</evidence>
<dbReference type="InterPro" id="IPR057570">
    <property type="entry name" value="NOL9_C"/>
</dbReference>
<comment type="subcellular location">
    <subcellularLocation>
        <location evidence="1">Nucleus</location>
        <location evidence="1">Nucleolus</location>
    </subcellularLocation>
</comment>
<proteinExistence type="inferred from homology"/>
<dbReference type="SUPFAM" id="SSF52540">
    <property type="entry name" value="P-loop containing nucleoside triphosphate hydrolases"/>
    <property type="match status" value="1"/>
</dbReference>
<reference evidence="11" key="2">
    <citation type="submission" date="2023-04" db="EMBL/GenBank/DDBJ databases">
        <authorList>
            <person name="Bruccoleri R.E."/>
            <person name="Oakeley E.J."/>
            <person name="Faust A.-M."/>
            <person name="Dessus-Babus S."/>
            <person name="Altorfer M."/>
            <person name="Burckhardt D."/>
            <person name="Oertli M."/>
            <person name="Naumann U."/>
            <person name="Petersen F."/>
            <person name="Wong J."/>
        </authorList>
    </citation>
    <scope>NUCLEOTIDE SEQUENCE</scope>
    <source>
        <strain evidence="11">GSM-AAB239-AS_SAM_17_03QT</strain>
        <tissue evidence="11">Leaf</tissue>
    </source>
</reference>
<protein>
    <submittedName>
        <fullName evidence="11">Polynucleotide 5'-hydroxyl-kinase NOL9-like</fullName>
    </submittedName>
</protein>
<dbReference type="GO" id="GO:0005730">
    <property type="term" value="C:nucleolus"/>
    <property type="evidence" value="ECO:0007669"/>
    <property type="project" value="UniProtKB-SubCell"/>
</dbReference>
<dbReference type="Pfam" id="PF25467">
    <property type="entry name" value="NOL9_C"/>
    <property type="match status" value="1"/>
</dbReference>
<keyword evidence="12" id="KW-1185">Reference proteome</keyword>
<dbReference type="Pfam" id="PF16575">
    <property type="entry name" value="CLP1_P"/>
    <property type="match status" value="1"/>
</dbReference>
<dbReference type="Proteomes" id="UP001140949">
    <property type="component" value="Unassembled WGS sequence"/>
</dbReference>
<dbReference type="GO" id="GO:0005524">
    <property type="term" value="F:ATP binding"/>
    <property type="evidence" value="ECO:0007669"/>
    <property type="project" value="UniProtKB-KW"/>
</dbReference>
<keyword evidence="5" id="KW-0547">Nucleotide-binding</keyword>
<organism evidence="11 12">
    <name type="scientific">Iris pallida</name>
    <name type="common">Sweet iris</name>
    <dbReference type="NCBI Taxonomy" id="29817"/>
    <lineage>
        <taxon>Eukaryota</taxon>
        <taxon>Viridiplantae</taxon>
        <taxon>Streptophyta</taxon>
        <taxon>Embryophyta</taxon>
        <taxon>Tracheophyta</taxon>
        <taxon>Spermatophyta</taxon>
        <taxon>Magnoliopsida</taxon>
        <taxon>Liliopsida</taxon>
        <taxon>Asparagales</taxon>
        <taxon>Iridaceae</taxon>
        <taxon>Iridoideae</taxon>
        <taxon>Irideae</taxon>
        <taxon>Iris</taxon>
    </lineage>
</organism>
<evidence type="ECO:0000259" key="9">
    <source>
        <dbReference type="Pfam" id="PF16575"/>
    </source>
</evidence>
<dbReference type="PANTHER" id="PTHR12755:SF3">
    <property type="entry name" value="POLYNUCLEOTIDE 5'-HYDROXYL-KINASE NOL9"/>
    <property type="match status" value="1"/>
</dbReference>
<evidence type="ECO:0000256" key="3">
    <source>
        <dbReference type="ARBA" id="ARBA00022552"/>
    </source>
</evidence>
<dbReference type="AlphaFoldDB" id="A0AAX6FC13"/>
<evidence type="ECO:0000256" key="1">
    <source>
        <dbReference type="ARBA" id="ARBA00004604"/>
    </source>
</evidence>
<accession>A0AAX6FC13</accession>
<keyword evidence="8" id="KW-0539">Nucleus</keyword>
<name>A0AAX6FC13_IRIPA</name>
<evidence type="ECO:0000256" key="8">
    <source>
        <dbReference type="ARBA" id="ARBA00023242"/>
    </source>
</evidence>
<dbReference type="EMBL" id="JANAVB010030220">
    <property type="protein sequence ID" value="KAJ6813718.1"/>
    <property type="molecule type" value="Genomic_DNA"/>
</dbReference>
<dbReference type="PANTHER" id="PTHR12755">
    <property type="entry name" value="CLEAVAGE/POLYADENYLATION FACTOR IA SUBUNIT CLP1P"/>
    <property type="match status" value="1"/>
</dbReference>
<keyword evidence="3" id="KW-0698">rRNA processing</keyword>
<gene>
    <name evidence="11" type="ORF">M6B38_142850</name>
</gene>